<gene>
    <name evidence="1" type="ORF">MRB53_026335</name>
</gene>
<organism evidence="1 2">
    <name type="scientific">Persea americana</name>
    <name type="common">Avocado</name>
    <dbReference type="NCBI Taxonomy" id="3435"/>
    <lineage>
        <taxon>Eukaryota</taxon>
        <taxon>Viridiplantae</taxon>
        <taxon>Streptophyta</taxon>
        <taxon>Embryophyta</taxon>
        <taxon>Tracheophyta</taxon>
        <taxon>Spermatophyta</taxon>
        <taxon>Magnoliopsida</taxon>
        <taxon>Magnoliidae</taxon>
        <taxon>Laurales</taxon>
        <taxon>Lauraceae</taxon>
        <taxon>Persea</taxon>
    </lineage>
</organism>
<proteinExistence type="predicted"/>
<reference evidence="1 2" key="1">
    <citation type="journal article" date="2022" name="Hortic Res">
        <title>A haplotype resolved chromosomal level avocado genome allows analysis of novel avocado genes.</title>
        <authorList>
            <person name="Nath O."/>
            <person name="Fletcher S.J."/>
            <person name="Hayward A."/>
            <person name="Shaw L.M."/>
            <person name="Masouleh A.K."/>
            <person name="Furtado A."/>
            <person name="Henry R.J."/>
            <person name="Mitter N."/>
        </authorList>
    </citation>
    <scope>NUCLEOTIDE SEQUENCE [LARGE SCALE GENOMIC DNA]</scope>
    <source>
        <strain evidence="2">cv. Hass</strain>
    </source>
</reference>
<keyword evidence="2" id="KW-1185">Reference proteome</keyword>
<evidence type="ECO:0000313" key="2">
    <source>
        <dbReference type="Proteomes" id="UP001234297"/>
    </source>
</evidence>
<comment type="caution">
    <text evidence="1">The sequence shown here is derived from an EMBL/GenBank/DDBJ whole genome shotgun (WGS) entry which is preliminary data.</text>
</comment>
<sequence>MHGCLPLLARPPPSPFASPRPPPVQSPSPPLSLPLSASRPPPVIIAPACLLPLSPFLPPSPCPPPAQSPSLPPLVSLPLPPFLFVIPSPSAPPRGWWGSGCGWMQKEVGAGKWERIGRVGGGWM</sequence>
<name>A0ACC2LIZ5_PERAE</name>
<evidence type="ECO:0000313" key="1">
    <source>
        <dbReference type="EMBL" id="KAJ8632999.1"/>
    </source>
</evidence>
<dbReference type="EMBL" id="CM056816">
    <property type="protein sequence ID" value="KAJ8632999.1"/>
    <property type="molecule type" value="Genomic_DNA"/>
</dbReference>
<protein>
    <submittedName>
        <fullName evidence="1">Uncharacterized protein</fullName>
    </submittedName>
</protein>
<accession>A0ACC2LIZ5</accession>
<dbReference type="Proteomes" id="UP001234297">
    <property type="component" value="Chromosome 8"/>
</dbReference>